<dbReference type="InterPro" id="IPR028143">
    <property type="entry name" value="Get2/sif1"/>
</dbReference>
<dbReference type="HAMAP" id="MF_03114">
    <property type="entry name" value="Get2"/>
    <property type="match status" value="1"/>
</dbReference>
<keyword evidence="3 8" id="KW-0256">Endoplasmic reticulum</keyword>
<sequence length="298" mass="33632">MSEPVVDTAELSAEEKKRLLRERRQAKMSKGKATARLNDILSQGSSVKTSGVKSVLDQEKEATPSHDEDPEIQDITEITTPPPRTPPIGEDAPQDIDKIFQSMLQQQGQGADTAGDPFAQIMKMFNQVEGGDSPPSESATSTQDPAELKYRQELLEYNTYNQKLWKFRFLLVRVSVTLFNFFYHYINLSNFHASNYAYVRDLSSEKYPVRDFFTWFATTEVVLVAAYYSIFHSLGLFHAANQNSFVLKAMSMGSMVLPQLEHYKPLVARFLGYYELLGIVLGDLSLVIVLFGLLSFAN</sequence>
<keyword evidence="6 8" id="KW-0333">Golgi apparatus</keyword>
<feature type="transmembrane region" description="Helical" evidence="10">
    <location>
        <begin position="167"/>
        <end position="186"/>
    </location>
</feature>
<dbReference type="GO" id="GO:0005789">
    <property type="term" value="C:endoplasmic reticulum membrane"/>
    <property type="evidence" value="ECO:0007669"/>
    <property type="project" value="UniProtKB-SubCell"/>
</dbReference>
<evidence type="ECO:0000256" key="8">
    <source>
        <dbReference type="HAMAP-Rule" id="MF_03114"/>
    </source>
</evidence>
<dbReference type="SMR" id="A0A8H6F219"/>
<gene>
    <name evidence="8" type="primary">GET2</name>
    <name evidence="11" type="ORF">FOB64_005777</name>
</gene>
<evidence type="ECO:0000256" key="2">
    <source>
        <dbReference type="ARBA" id="ARBA00022692"/>
    </source>
</evidence>
<evidence type="ECO:0000256" key="9">
    <source>
        <dbReference type="SAM" id="MobiDB-lite"/>
    </source>
</evidence>
<keyword evidence="2 8" id="KW-0812">Transmembrane</keyword>
<evidence type="ECO:0000256" key="6">
    <source>
        <dbReference type="ARBA" id="ARBA00023034"/>
    </source>
</evidence>
<feature type="transmembrane region" description="Helical" evidence="10">
    <location>
        <begin position="272"/>
        <end position="297"/>
    </location>
</feature>
<feature type="topological domain" description="Cytoplasmic" evidence="8">
    <location>
        <begin position="1"/>
        <end position="164"/>
    </location>
</feature>
<protein>
    <recommendedName>
        <fullName evidence="8">Golgi to ER traffic protein 2</fullName>
    </recommendedName>
</protein>
<dbReference type="GO" id="GO:0006890">
    <property type="term" value="P:retrograde vesicle-mediated transport, Golgi to endoplasmic reticulum"/>
    <property type="evidence" value="ECO:0007669"/>
    <property type="project" value="TreeGrafter"/>
</dbReference>
<dbReference type="PANTHER" id="PTHR28263">
    <property type="entry name" value="GOLGI TO ER TRAFFIC PROTEIN 2"/>
    <property type="match status" value="1"/>
</dbReference>
<comment type="subcellular location">
    <subcellularLocation>
        <location evidence="8">Endoplasmic reticulum membrane</location>
        <topology evidence="8">Multi-pass membrane protein</topology>
    </subcellularLocation>
    <subcellularLocation>
        <location evidence="8">Golgi apparatus membrane</location>
        <topology evidence="8">Multi-pass membrane protein</topology>
    </subcellularLocation>
</comment>
<comment type="function">
    <text evidence="8">Required for the post-translational delivery of tail-anchored (TA) proteins to the endoplasmic reticulum. Together with GET1, acts as a membrane receptor for soluble GET3, which recognizes and selectively binds the transmembrane domain of TA proteins in the cytosol. The GET complex cooperates with the HDEL receptor ERD2 to mediate the ATP-dependent retrieval of resident ER proteins that contain a C-terminal H-D-E-L retention signal from the Golgi to the ER.</text>
</comment>
<dbReference type="EMBL" id="JABWAD010000061">
    <property type="protein sequence ID" value="KAF6062720.1"/>
    <property type="molecule type" value="Genomic_DNA"/>
</dbReference>
<feature type="transmembrane region" description="Helical" evidence="10">
    <location>
        <begin position="212"/>
        <end position="231"/>
    </location>
</feature>
<keyword evidence="4 8" id="KW-0931">ER-Golgi transport</keyword>
<proteinExistence type="inferred from homology"/>
<reference evidence="11 12" key="1">
    <citation type="submission" date="2020-03" db="EMBL/GenBank/DDBJ databases">
        <title>FDA dAtabase for Regulatory Grade micrObial Sequences (FDA-ARGOS): Supporting development and validation of Infectious Disease Dx tests.</title>
        <authorList>
            <person name="Campos J."/>
            <person name="Goldberg B."/>
            <person name="Tallon L."/>
            <person name="Sadzewicz L."/>
            <person name="Vavikolanu K."/>
            <person name="Mehta A."/>
            <person name="Aluvathingal J."/>
            <person name="Nadendla S."/>
            <person name="Nandy P."/>
            <person name="Geyer C."/>
            <person name="Yan Y."/>
            <person name="Sichtig H."/>
        </authorList>
    </citation>
    <scope>NUCLEOTIDE SEQUENCE [LARGE SCALE GENOMIC DNA]</scope>
    <source>
        <strain evidence="11 12">FDAARGOS_656</strain>
    </source>
</reference>
<evidence type="ECO:0000256" key="5">
    <source>
        <dbReference type="ARBA" id="ARBA00022989"/>
    </source>
</evidence>
<dbReference type="Proteomes" id="UP000536275">
    <property type="component" value="Unassembled WGS sequence"/>
</dbReference>
<dbReference type="InterPro" id="IPR014802">
    <property type="entry name" value="GET2"/>
</dbReference>
<evidence type="ECO:0000256" key="10">
    <source>
        <dbReference type="SAM" id="Phobius"/>
    </source>
</evidence>
<comment type="similarity">
    <text evidence="8">Belongs to the GET2 family.</text>
</comment>
<keyword evidence="7 8" id="KW-0472">Membrane</keyword>
<keyword evidence="5 8" id="KW-1133">Transmembrane helix</keyword>
<dbReference type="GO" id="GO:0043529">
    <property type="term" value="C:GET complex"/>
    <property type="evidence" value="ECO:0007669"/>
    <property type="project" value="UniProtKB-UniRule"/>
</dbReference>
<comment type="caution">
    <text evidence="8">Lacks conserved residue(s) required for the propagation of feature annotation.</text>
</comment>
<feature type="compositionally biased region" description="Basic and acidic residues" evidence="9">
    <location>
        <begin position="56"/>
        <end position="67"/>
    </location>
</feature>
<organism evidence="11 12">
    <name type="scientific">Candida albicans</name>
    <name type="common">Yeast</name>
    <dbReference type="NCBI Taxonomy" id="5476"/>
    <lineage>
        <taxon>Eukaryota</taxon>
        <taxon>Fungi</taxon>
        <taxon>Dikarya</taxon>
        <taxon>Ascomycota</taxon>
        <taxon>Saccharomycotina</taxon>
        <taxon>Pichiomycetes</taxon>
        <taxon>Debaryomycetaceae</taxon>
        <taxon>Candida/Lodderomyces clade</taxon>
        <taxon>Candida</taxon>
    </lineage>
</organism>
<feature type="compositionally biased region" description="Low complexity" evidence="9">
    <location>
        <begin position="42"/>
        <end position="55"/>
    </location>
</feature>
<dbReference type="GO" id="GO:0045048">
    <property type="term" value="P:protein insertion into ER membrane"/>
    <property type="evidence" value="ECO:0007669"/>
    <property type="project" value="UniProtKB-UniRule"/>
</dbReference>
<name>A0A8H6F219_CANAX</name>
<evidence type="ECO:0000256" key="3">
    <source>
        <dbReference type="ARBA" id="ARBA00022824"/>
    </source>
</evidence>
<evidence type="ECO:0000256" key="4">
    <source>
        <dbReference type="ARBA" id="ARBA00022892"/>
    </source>
</evidence>
<keyword evidence="1 8" id="KW-0813">Transport</keyword>
<accession>A0A8H6F219</accession>
<dbReference type="Pfam" id="PF08690">
    <property type="entry name" value="GET2"/>
    <property type="match status" value="1"/>
</dbReference>
<dbReference type="OMA" id="QYWDVLS"/>
<dbReference type="PANTHER" id="PTHR28263:SF1">
    <property type="entry name" value="GOLGI TO ER TRAFFIC PROTEIN 2"/>
    <property type="match status" value="1"/>
</dbReference>
<evidence type="ECO:0000256" key="1">
    <source>
        <dbReference type="ARBA" id="ARBA00022448"/>
    </source>
</evidence>
<evidence type="ECO:0000313" key="11">
    <source>
        <dbReference type="EMBL" id="KAF6062720.1"/>
    </source>
</evidence>
<comment type="caution">
    <text evidence="11">The sequence shown here is derived from an EMBL/GenBank/DDBJ whole genome shotgun (WGS) entry which is preliminary data.</text>
</comment>
<dbReference type="GO" id="GO:0000139">
    <property type="term" value="C:Golgi membrane"/>
    <property type="evidence" value="ECO:0007669"/>
    <property type="project" value="UniProtKB-SubCell"/>
</dbReference>
<feature type="topological domain" description="Lumenal" evidence="8">
    <location>
        <begin position="297"/>
        <end position="298"/>
    </location>
</feature>
<comment type="subunit">
    <text evidence="8">Component of the Golgi to ER traffic (GET) complex, which is composed of GET1, GET2 and GET3. Within the complex, GET1 and GET2 form a heterotetramer which is stabilized by phosphatidylinositol binding and which binds to the GET3 homodimer.</text>
</comment>
<feature type="region of interest" description="Disordered" evidence="9">
    <location>
        <begin position="40"/>
        <end position="92"/>
    </location>
</feature>
<dbReference type="AlphaFoldDB" id="A0A8H6F219"/>
<evidence type="ECO:0000313" key="12">
    <source>
        <dbReference type="Proteomes" id="UP000536275"/>
    </source>
</evidence>
<evidence type="ECO:0000256" key="7">
    <source>
        <dbReference type="ARBA" id="ARBA00023136"/>
    </source>
</evidence>